<name>A0ABM6XVP3_9PROT</name>
<gene>
    <name evidence="2" type="ORF">DY252_05675</name>
</gene>
<accession>A0ABM6XVP3</accession>
<dbReference type="Proteomes" id="UP000256971">
    <property type="component" value="Chromosome"/>
</dbReference>
<organism evidence="2 3">
    <name type="scientific">Thalassospira indica</name>
    <dbReference type="NCBI Taxonomy" id="1891279"/>
    <lineage>
        <taxon>Bacteria</taxon>
        <taxon>Pseudomonadati</taxon>
        <taxon>Pseudomonadota</taxon>
        <taxon>Alphaproteobacteria</taxon>
        <taxon>Rhodospirillales</taxon>
        <taxon>Thalassospiraceae</taxon>
        <taxon>Thalassospira</taxon>
    </lineage>
</organism>
<dbReference type="InterPro" id="IPR055906">
    <property type="entry name" value="DUF7483"/>
</dbReference>
<sequence>MPCPDILNPDDYVTTRERTGGADVANLPWNPTIGKTFHMAKRLDTASNFRVTCSELGDNLAINCNVGGAEVASSHSFIAGGISVGADTEYQGQVFHQFWRASPKAGADFVLVEHVNGTPTMFAQATGGLFDYAEVYPLSGGDVRVFHKDMASGGYLILNDTGNGTDAGWLTRTANTGTLGAQMASGQYLIRMHRAVPQFCAVTSRKGTGVVDGMFVPMDFEPRIFVGKDGSDGIYNWALYCSDIAEGNPVSDALRFNLDTGLLGSVPIDMNSNGVKARNADNFINKLGVTYRCIAWARTPGKFARAR</sequence>
<protein>
    <recommendedName>
        <fullName evidence="1">DUF7483 domain-containing protein</fullName>
    </recommendedName>
</protein>
<dbReference type="EMBL" id="CP031555">
    <property type="protein sequence ID" value="AXO13767.1"/>
    <property type="molecule type" value="Genomic_DNA"/>
</dbReference>
<keyword evidence="3" id="KW-1185">Reference proteome</keyword>
<dbReference type="Pfam" id="PF24299">
    <property type="entry name" value="DUF7483"/>
    <property type="match status" value="1"/>
</dbReference>
<proteinExistence type="predicted"/>
<reference evidence="2 3" key="1">
    <citation type="submission" date="2018-08" db="EMBL/GenBank/DDBJ databases">
        <title>Complete genome sequence of type strain Thalassospira indica MCCC 1A01103T, isolated from isolated from deep seawater of the Indian Ocean.</title>
        <authorList>
            <person name="Liu Y."/>
        </authorList>
    </citation>
    <scope>NUCLEOTIDE SEQUENCE [LARGE SCALE GENOMIC DNA]</scope>
    <source>
        <strain evidence="2 3">PB8BT</strain>
    </source>
</reference>
<evidence type="ECO:0000313" key="3">
    <source>
        <dbReference type="Proteomes" id="UP000256971"/>
    </source>
</evidence>
<evidence type="ECO:0000259" key="1">
    <source>
        <dbReference type="Pfam" id="PF24299"/>
    </source>
</evidence>
<feature type="domain" description="DUF7483" evidence="1">
    <location>
        <begin position="142"/>
        <end position="300"/>
    </location>
</feature>
<evidence type="ECO:0000313" key="2">
    <source>
        <dbReference type="EMBL" id="AXO13767.1"/>
    </source>
</evidence>